<evidence type="ECO:0000313" key="2">
    <source>
        <dbReference type="EMBL" id="GIN61405.1"/>
    </source>
</evidence>
<keyword evidence="3" id="KW-1185">Reference proteome</keyword>
<evidence type="ECO:0000313" key="3">
    <source>
        <dbReference type="Proteomes" id="UP000682111"/>
    </source>
</evidence>
<feature type="domain" description="Copper amine oxidase-like N-terminal" evidence="1">
    <location>
        <begin position="373"/>
        <end position="468"/>
    </location>
</feature>
<dbReference type="RefSeq" id="WP_212933418.1">
    <property type="nucleotide sequence ID" value="NZ_BORC01000002.1"/>
</dbReference>
<dbReference type="AlphaFoldDB" id="A0A919WGC2"/>
<protein>
    <recommendedName>
        <fullName evidence="1">Copper amine oxidase-like N-terminal domain-containing protein</fullName>
    </recommendedName>
</protein>
<dbReference type="Pfam" id="PF07833">
    <property type="entry name" value="Cu_amine_oxidN1"/>
    <property type="match status" value="1"/>
</dbReference>
<organism evidence="2 3">
    <name type="scientific">Robertmurraya siralis</name>
    <dbReference type="NCBI Taxonomy" id="77777"/>
    <lineage>
        <taxon>Bacteria</taxon>
        <taxon>Bacillati</taxon>
        <taxon>Bacillota</taxon>
        <taxon>Bacilli</taxon>
        <taxon>Bacillales</taxon>
        <taxon>Bacillaceae</taxon>
        <taxon>Robertmurraya</taxon>
    </lineage>
</organism>
<reference evidence="2" key="1">
    <citation type="submission" date="2021-03" db="EMBL/GenBank/DDBJ databases">
        <title>Antimicrobial resistance genes in bacteria isolated from Japanese honey, and their potential for conferring macrolide and lincosamide resistance in the American foulbrood pathogen Paenibacillus larvae.</title>
        <authorList>
            <person name="Okamoto M."/>
            <person name="Kumagai M."/>
            <person name="Kanamori H."/>
            <person name="Takamatsu D."/>
        </authorList>
    </citation>
    <scope>NUCLEOTIDE SEQUENCE</scope>
    <source>
        <strain evidence="2">J27TS8</strain>
    </source>
</reference>
<name>A0A919WGC2_9BACI</name>
<evidence type="ECO:0000259" key="1">
    <source>
        <dbReference type="Pfam" id="PF07833"/>
    </source>
</evidence>
<gene>
    <name evidence="2" type="ORF">J27TS8_13980</name>
</gene>
<proteinExistence type="predicted"/>
<dbReference type="InterPro" id="IPR012854">
    <property type="entry name" value="Cu_amine_oxidase-like_N"/>
</dbReference>
<accession>A0A919WGC2</accession>
<dbReference type="SUPFAM" id="SSF55383">
    <property type="entry name" value="Copper amine oxidase, domain N"/>
    <property type="match status" value="1"/>
</dbReference>
<comment type="caution">
    <text evidence="2">The sequence shown here is derived from an EMBL/GenBank/DDBJ whole genome shotgun (WGS) entry which is preliminary data.</text>
</comment>
<dbReference type="InterPro" id="IPR036582">
    <property type="entry name" value="Mao_N_sf"/>
</dbReference>
<dbReference type="EMBL" id="BORC01000002">
    <property type="protein sequence ID" value="GIN61405.1"/>
    <property type="molecule type" value="Genomic_DNA"/>
</dbReference>
<sequence>MWKLAFTLLISLNVTIGAMLLWQWNAYSEYHNPSELGKDEKAVQHITIESKGGVLSVTQVIEGLEGKDEYRINAPNIISEWECATDDGAACSSEDDNSNSLQAQNESLTFRYQIKLNDDDSAFLLRDWLIQLPDVEVTHTTVDVISETGREGTWVAGFPLKGYSKLEYIDYYVFEGKGGNGSLYWQPTPLVQRAGGNGIQLYTTNDSQANLSKGPFEKIPNFNEMAVVLTDSFAETNGNGLMIAKPSLDSQKLERRMIDHYFLEKAPELPSEERWILGVLTSIVEERESHNPKVNLLIEELKRHFTEDEIAQFLALIVKENSLTPQKMDEILSSIAEKNTRFFSLNKNAEKNALPLYFYDSRSLYIGDALKKDIDVILVGNEQYFPFIETMSALGYKVQLLDDHETVLVNLRNDSYRFYVSQNIYSYNQKHLGLLENPLRMINGRPYMSNRMLKSLFQVSFNENEDEIKLSLNE</sequence>
<dbReference type="Proteomes" id="UP000682111">
    <property type="component" value="Unassembled WGS sequence"/>
</dbReference>